<feature type="compositionally biased region" description="Pro residues" evidence="7">
    <location>
        <begin position="231"/>
        <end position="257"/>
    </location>
</feature>
<comment type="caution">
    <text evidence="11">The sequence shown here is derived from an EMBL/GenBank/DDBJ whole genome shotgun (WGS) entry which is preliminary data.</text>
</comment>
<evidence type="ECO:0000256" key="2">
    <source>
        <dbReference type="ARBA" id="ARBA00022614"/>
    </source>
</evidence>
<evidence type="ECO:0000256" key="8">
    <source>
        <dbReference type="SAM" id="Phobius"/>
    </source>
</evidence>
<dbReference type="Pfam" id="PF08263">
    <property type="entry name" value="LRRNT_2"/>
    <property type="match status" value="1"/>
</dbReference>
<evidence type="ECO:0000259" key="10">
    <source>
        <dbReference type="PROSITE" id="PS50011"/>
    </source>
</evidence>
<dbReference type="Proteomes" id="UP001396334">
    <property type="component" value="Unassembled WGS sequence"/>
</dbReference>
<dbReference type="InterPro" id="IPR000719">
    <property type="entry name" value="Prot_kinase_dom"/>
</dbReference>
<dbReference type="PANTHER" id="PTHR48007:SF64">
    <property type="entry name" value="POLLEN RECEPTOR-LIKE KINASE 1"/>
    <property type="match status" value="1"/>
</dbReference>
<dbReference type="InterPro" id="IPR001611">
    <property type="entry name" value="Leu-rich_rpt"/>
</dbReference>
<evidence type="ECO:0000256" key="9">
    <source>
        <dbReference type="SAM" id="SignalP"/>
    </source>
</evidence>
<keyword evidence="12" id="KW-1185">Reference proteome</keyword>
<dbReference type="SUPFAM" id="SSF56112">
    <property type="entry name" value="Protein kinase-like (PK-like)"/>
    <property type="match status" value="1"/>
</dbReference>
<dbReference type="Pfam" id="PF00560">
    <property type="entry name" value="LRR_1"/>
    <property type="match status" value="1"/>
</dbReference>
<proteinExistence type="predicted"/>
<dbReference type="EMBL" id="JBBPBN010000035">
    <property type="protein sequence ID" value="KAK9002468.1"/>
    <property type="molecule type" value="Genomic_DNA"/>
</dbReference>
<keyword evidence="5 8" id="KW-1133">Transmembrane helix</keyword>
<dbReference type="SUPFAM" id="SSF52058">
    <property type="entry name" value="L domain-like"/>
    <property type="match status" value="1"/>
</dbReference>
<keyword evidence="4" id="KW-0677">Repeat</keyword>
<evidence type="ECO:0000256" key="1">
    <source>
        <dbReference type="ARBA" id="ARBA00004370"/>
    </source>
</evidence>
<dbReference type="PROSITE" id="PS50011">
    <property type="entry name" value="PROTEIN_KINASE_DOM"/>
    <property type="match status" value="1"/>
</dbReference>
<name>A0ABR2QP67_9ROSI</name>
<protein>
    <recommendedName>
        <fullName evidence="10">Protein kinase domain-containing protein</fullName>
    </recommendedName>
</protein>
<dbReference type="Gene3D" id="1.10.510.10">
    <property type="entry name" value="Transferase(Phosphotransferase) domain 1"/>
    <property type="match status" value="1"/>
</dbReference>
<keyword evidence="3 8" id="KW-0812">Transmembrane</keyword>
<evidence type="ECO:0000256" key="7">
    <source>
        <dbReference type="SAM" id="MobiDB-lite"/>
    </source>
</evidence>
<keyword evidence="9" id="KW-0732">Signal</keyword>
<dbReference type="PANTHER" id="PTHR48007">
    <property type="entry name" value="LEUCINE-RICH REPEAT RECEPTOR-LIKE PROTEIN KINASE PXC1"/>
    <property type="match status" value="1"/>
</dbReference>
<feature type="chain" id="PRO_5047168210" description="Protein kinase domain-containing protein" evidence="9">
    <location>
        <begin position="23"/>
        <end position="646"/>
    </location>
</feature>
<evidence type="ECO:0000256" key="6">
    <source>
        <dbReference type="ARBA" id="ARBA00023136"/>
    </source>
</evidence>
<accession>A0ABR2QP67</accession>
<dbReference type="InterPro" id="IPR011009">
    <property type="entry name" value="Kinase-like_dom_sf"/>
</dbReference>
<organism evidence="11 12">
    <name type="scientific">Hibiscus sabdariffa</name>
    <name type="common">roselle</name>
    <dbReference type="NCBI Taxonomy" id="183260"/>
    <lineage>
        <taxon>Eukaryota</taxon>
        <taxon>Viridiplantae</taxon>
        <taxon>Streptophyta</taxon>
        <taxon>Embryophyta</taxon>
        <taxon>Tracheophyta</taxon>
        <taxon>Spermatophyta</taxon>
        <taxon>Magnoliopsida</taxon>
        <taxon>eudicotyledons</taxon>
        <taxon>Gunneridae</taxon>
        <taxon>Pentapetalae</taxon>
        <taxon>rosids</taxon>
        <taxon>malvids</taxon>
        <taxon>Malvales</taxon>
        <taxon>Malvaceae</taxon>
        <taxon>Malvoideae</taxon>
        <taxon>Hibiscus</taxon>
    </lineage>
</organism>
<dbReference type="Gene3D" id="3.80.10.10">
    <property type="entry name" value="Ribonuclease Inhibitor"/>
    <property type="match status" value="2"/>
</dbReference>
<sequence length="646" mass="71322">MTTSHLHLHLLLLSMLFVPSFSFSEPERLLKFKSSLFNADQLNWENNPRPPCSAHRASWVGVVCMNSSVLGLRLEGMGLSGTIDVAALTGFQNLKSLSFMNNNFQGSMPDFRQLKTLKSLYLSNNRFSGEIPANAFQGLIKMMKLYLSENKFRGKIPSSTLDLPKLKELKLDGNKFSGRIPDFKQNNLQVVNVSNNALEGPIPESLTKMSTTMFSGNKGLCGAPLKTKCDSPPPPPPPAPPPPSPSPSPSSPSPSPTAPSFSLVTTRAPAPAPTPAPILSPLLDPMKASSIWLIINIFLIGAFIIFFLLTVLLIGRNKTQAPPSVEAPPPASKKKEAVKLCFLVDDREKFDLTQLLKSSAEVLGSGSFGASYKAAIPTGPIMVVKRFQQMNNVGKEEFQEHMRNLGRLRHKNLLPIIAYFYRKEEKLLVSDFVHSGSLAVHLHCHQALRQPPLDWLTRLSIVKGVAKGLEYLYKELPGLIAPHGHLKSSNVLLNQSLEPLLTDYSLIPVINQESAQELMVAYKSPEHIKSGRITKKTDVWSLGVLILEVLTGKFPANFLKKGKGNDDQELAVWVKSIVGGDPEDYESKIDMVLDKEMVEMSDGDRKLVVELMKIGLSCCESDVEKRLDLKEAVERIEGLKVEDEEE</sequence>
<evidence type="ECO:0000256" key="4">
    <source>
        <dbReference type="ARBA" id="ARBA00022737"/>
    </source>
</evidence>
<dbReference type="InterPro" id="IPR013210">
    <property type="entry name" value="LRR_N_plant-typ"/>
</dbReference>
<gene>
    <name evidence="11" type="ORF">V6N11_025146</name>
</gene>
<evidence type="ECO:0000256" key="3">
    <source>
        <dbReference type="ARBA" id="ARBA00022692"/>
    </source>
</evidence>
<keyword evidence="6 8" id="KW-0472">Membrane</keyword>
<dbReference type="Pfam" id="PF00069">
    <property type="entry name" value="Pkinase"/>
    <property type="match status" value="1"/>
</dbReference>
<keyword evidence="2" id="KW-0433">Leucine-rich repeat</keyword>
<evidence type="ECO:0000256" key="5">
    <source>
        <dbReference type="ARBA" id="ARBA00022989"/>
    </source>
</evidence>
<feature type="domain" description="Protein kinase" evidence="10">
    <location>
        <begin position="357"/>
        <end position="639"/>
    </location>
</feature>
<comment type="subcellular location">
    <subcellularLocation>
        <location evidence="1">Membrane</location>
    </subcellularLocation>
</comment>
<dbReference type="Pfam" id="PF13855">
    <property type="entry name" value="LRR_8"/>
    <property type="match status" value="1"/>
</dbReference>
<feature type="region of interest" description="Disordered" evidence="7">
    <location>
        <begin position="224"/>
        <end position="269"/>
    </location>
</feature>
<feature type="signal peptide" evidence="9">
    <location>
        <begin position="1"/>
        <end position="22"/>
    </location>
</feature>
<reference evidence="11 12" key="1">
    <citation type="journal article" date="2024" name="G3 (Bethesda)">
        <title>Genome assembly of Hibiscus sabdariffa L. provides insights into metabolisms of medicinal natural products.</title>
        <authorList>
            <person name="Kim T."/>
        </authorList>
    </citation>
    <scope>NUCLEOTIDE SEQUENCE [LARGE SCALE GENOMIC DNA]</scope>
    <source>
        <strain evidence="11">TK-2024</strain>
        <tissue evidence="11">Old leaves</tissue>
    </source>
</reference>
<dbReference type="Gene3D" id="3.30.200.20">
    <property type="entry name" value="Phosphorylase Kinase, domain 1"/>
    <property type="match status" value="1"/>
</dbReference>
<feature type="transmembrane region" description="Helical" evidence="8">
    <location>
        <begin position="291"/>
        <end position="314"/>
    </location>
</feature>
<dbReference type="InterPro" id="IPR032675">
    <property type="entry name" value="LRR_dom_sf"/>
</dbReference>
<evidence type="ECO:0000313" key="12">
    <source>
        <dbReference type="Proteomes" id="UP001396334"/>
    </source>
</evidence>
<evidence type="ECO:0000313" key="11">
    <source>
        <dbReference type="EMBL" id="KAK9002468.1"/>
    </source>
</evidence>
<dbReference type="InterPro" id="IPR046959">
    <property type="entry name" value="PRK1-6/SRF4-like"/>
</dbReference>